<dbReference type="Proteomes" id="UP001163223">
    <property type="component" value="Chromosome"/>
</dbReference>
<organism evidence="1 2">
    <name type="scientific">Antarcticirhabdus aurantiaca</name>
    <dbReference type="NCBI Taxonomy" id="2606717"/>
    <lineage>
        <taxon>Bacteria</taxon>
        <taxon>Pseudomonadati</taxon>
        <taxon>Pseudomonadota</taxon>
        <taxon>Alphaproteobacteria</taxon>
        <taxon>Hyphomicrobiales</taxon>
        <taxon>Aurantimonadaceae</taxon>
        <taxon>Antarcticirhabdus</taxon>
    </lineage>
</organism>
<keyword evidence="2" id="KW-1185">Reference proteome</keyword>
<evidence type="ECO:0000313" key="1">
    <source>
        <dbReference type="EMBL" id="WAJ30096.1"/>
    </source>
</evidence>
<sequence>MRNISVDKLAEKSGLSMQRCAELEGGGDPTITEVVAIARGLQIAPRDLIVAPDAAASDQTRLRCNFNYSNELLAVSEYGYIFERMRILAQHSILISGAPKFSNLPKRRDAAEALATIVRRQFLAVEDAQPLLNLDCILYDTLGVGLIVGSFRSIDGLSFRNEGKALVFLSLRNNMRMLFTLAHELAHLLSDLTGEVSEVWLDQDVLRATRSNTKEERFANEFAAALLIPRIGVVHEIRDYRTENPGAPESLTAPEILRIARKFGVSFYVAGRRLESLELLPKGGAAKLNEYIKQKFGSPEKYATHLGLGSRPDKSWLLVPNKMINDMKPYIERGLCSSEEAAYALGLRVEALLGEHAGRYHH</sequence>
<evidence type="ECO:0000313" key="2">
    <source>
        <dbReference type="Proteomes" id="UP001163223"/>
    </source>
</evidence>
<gene>
    <name evidence="1" type="ORF">OXU80_07790</name>
</gene>
<reference evidence="1" key="1">
    <citation type="submission" date="2022-11" db="EMBL/GenBank/DDBJ databases">
        <title>beta-Carotene-producing bacterium, Jeongeuplla avenae sp. nov., alleviates the salt stress of Arabidopsis seedlings.</title>
        <authorList>
            <person name="Jiang L."/>
            <person name="Lee J."/>
        </authorList>
    </citation>
    <scope>NUCLEOTIDE SEQUENCE</scope>
    <source>
        <strain evidence="1">DY_R2A_6</strain>
    </source>
</reference>
<accession>A0ACD4NT94</accession>
<name>A0ACD4NT94_9HYPH</name>
<protein>
    <submittedName>
        <fullName evidence="1">XRE family transcriptional regulator</fullName>
    </submittedName>
</protein>
<dbReference type="EMBL" id="CP113520">
    <property type="protein sequence ID" value="WAJ30096.1"/>
    <property type="molecule type" value="Genomic_DNA"/>
</dbReference>
<proteinExistence type="predicted"/>